<evidence type="ECO:0000256" key="1">
    <source>
        <dbReference type="ARBA" id="ARBA00002738"/>
    </source>
</evidence>
<keyword evidence="7" id="KW-0539">Nucleus</keyword>
<dbReference type="EMBL" id="JH689123">
    <property type="protein sequence ID" value="EJD32291.1"/>
    <property type="molecule type" value="Genomic_DNA"/>
</dbReference>
<comment type="similarity">
    <text evidence="4">Belongs to the RTC4 family.</text>
</comment>
<keyword evidence="6" id="KW-0963">Cytoplasm</keyword>
<dbReference type="SMART" id="SM01312">
    <property type="entry name" value="RTC4"/>
    <property type="match status" value="1"/>
</dbReference>
<protein>
    <recommendedName>
        <fullName evidence="5">Restriction of telomere capping protein 4</fullName>
    </recommendedName>
</protein>
<dbReference type="OMA" id="MRESAAY"/>
<comment type="function">
    <text evidence="1">May be involved in a process influencing telomere capping.</text>
</comment>
<feature type="non-terminal residue" evidence="9">
    <location>
        <position position="112"/>
    </location>
</feature>
<reference evidence="10" key="1">
    <citation type="journal article" date="2012" name="Science">
        <title>The Paleozoic origin of enzymatic lignin decomposition reconstructed from 31 fungal genomes.</title>
        <authorList>
            <person name="Floudas D."/>
            <person name="Binder M."/>
            <person name="Riley R."/>
            <person name="Barry K."/>
            <person name="Blanchette R.A."/>
            <person name="Henrissat B."/>
            <person name="Martinez A.T."/>
            <person name="Otillar R."/>
            <person name="Spatafora J.W."/>
            <person name="Yadav J.S."/>
            <person name="Aerts A."/>
            <person name="Benoit I."/>
            <person name="Boyd A."/>
            <person name="Carlson A."/>
            <person name="Copeland A."/>
            <person name="Coutinho P.M."/>
            <person name="de Vries R.P."/>
            <person name="Ferreira P."/>
            <person name="Findley K."/>
            <person name="Foster B."/>
            <person name="Gaskell J."/>
            <person name="Glotzer D."/>
            <person name="Gorecki P."/>
            <person name="Heitman J."/>
            <person name="Hesse C."/>
            <person name="Hori C."/>
            <person name="Igarashi K."/>
            <person name="Jurgens J.A."/>
            <person name="Kallen N."/>
            <person name="Kersten P."/>
            <person name="Kohler A."/>
            <person name="Kuees U."/>
            <person name="Kumar T.K.A."/>
            <person name="Kuo A."/>
            <person name="LaButti K."/>
            <person name="Larrondo L.F."/>
            <person name="Lindquist E."/>
            <person name="Ling A."/>
            <person name="Lombard V."/>
            <person name="Lucas S."/>
            <person name="Lundell T."/>
            <person name="Martin R."/>
            <person name="McLaughlin D.J."/>
            <person name="Morgenstern I."/>
            <person name="Morin E."/>
            <person name="Murat C."/>
            <person name="Nagy L.G."/>
            <person name="Nolan M."/>
            <person name="Ohm R.A."/>
            <person name="Patyshakuliyeva A."/>
            <person name="Rokas A."/>
            <person name="Ruiz-Duenas F.J."/>
            <person name="Sabat G."/>
            <person name="Salamov A."/>
            <person name="Samejima M."/>
            <person name="Schmutz J."/>
            <person name="Slot J.C."/>
            <person name="St John F."/>
            <person name="Stenlid J."/>
            <person name="Sun H."/>
            <person name="Sun S."/>
            <person name="Syed K."/>
            <person name="Tsang A."/>
            <person name="Wiebenga A."/>
            <person name="Young D."/>
            <person name="Pisabarro A."/>
            <person name="Eastwood D.C."/>
            <person name="Martin F."/>
            <person name="Cullen D."/>
            <person name="Grigoriev I.V."/>
            <person name="Hibbett D.S."/>
        </authorList>
    </citation>
    <scope>NUCLEOTIDE SEQUENCE [LARGE SCALE GENOMIC DNA]</scope>
    <source>
        <strain evidence="10">TFB10046</strain>
    </source>
</reference>
<evidence type="ECO:0000313" key="9">
    <source>
        <dbReference type="EMBL" id="EJD32291.1"/>
    </source>
</evidence>
<dbReference type="GO" id="GO:0005737">
    <property type="term" value="C:cytoplasm"/>
    <property type="evidence" value="ECO:0007669"/>
    <property type="project" value="UniProtKB-SubCell"/>
</dbReference>
<evidence type="ECO:0000256" key="6">
    <source>
        <dbReference type="ARBA" id="ARBA00022490"/>
    </source>
</evidence>
<dbReference type="AlphaFoldDB" id="J0L7J4"/>
<organism evidence="9 10">
    <name type="scientific">Auricularia subglabra (strain TFB-10046 / SS5)</name>
    <name type="common">White-rot fungus</name>
    <name type="synonym">Auricularia delicata (strain TFB10046)</name>
    <dbReference type="NCBI Taxonomy" id="717982"/>
    <lineage>
        <taxon>Eukaryota</taxon>
        <taxon>Fungi</taxon>
        <taxon>Dikarya</taxon>
        <taxon>Basidiomycota</taxon>
        <taxon>Agaricomycotina</taxon>
        <taxon>Agaricomycetes</taxon>
        <taxon>Auriculariales</taxon>
        <taxon>Auriculariaceae</taxon>
        <taxon>Auricularia</taxon>
    </lineage>
</organism>
<evidence type="ECO:0000256" key="5">
    <source>
        <dbReference type="ARBA" id="ARBA00015162"/>
    </source>
</evidence>
<evidence type="ECO:0000256" key="3">
    <source>
        <dbReference type="ARBA" id="ARBA00004496"/>
    </source>
</evidence>
<comment type="subcellular location">
    <subcellularLocation>
        <location evidence="3">Cytoplasm</location>
    </subcellularLocation>
    <subcellularLocation>
        <location evidence="2">Nucleus</location>
    </subcellularLocation>
</comment>
<evidence type="ECO:0000256" key="7">
    <source>
        <dbReference type="ARBA" id="ARBA00023242"/>
    </source>
</evidence>
<feature type="domain" description="Restriction of telomere capping protein 4 C-terminal" evidence="8">
    <location>
        <begin position="1"/>
        <end position="111"/>
    </location>
</feature>
<dbReference type="PANTHER" id="PTHR41391">
    <property type="entry name" value="RESTRICTION OF TELOMERE CAPPING PROTEIN 4"/>
    <property type="match status" value="1"/>
</dbReference>
<dbReference type="InParanoid" id="J0L7J4"/>
<gene>
    <name evidence="9" type="ORF">AURDEDRAFT_24719</name>
</gene>
<dbReference type="Proteomes" id="UP000006514">
    <property type="component" value="Unassembled WGS sequence"/>
</dbReference>
<proteinExistence type="inferred from homology"/>
<evidence type="ECO:0000313" key="10">
    <source>
        <dbReference type="Proteomes" id="UP000006514"/>
    </source>
</evidence>
<dbReference type="GO" id="GO:0005634">
    <property type="term" value="C:nucleus"/>
    <property type="evidence" value="ECO:0007669"/>
    <property type="project" value="UniProtKB-SubCell"/>
</dbReference>
<evidence type="ECO:0000256" key="2">
    <source>
        <dbReference type="ARBA" id="ARBA00004123"/>
    </source>
</evidence>
<dbReference type="InterPro" id="IPR039024">
    <property type="entry name" value="RTC4"/>
</dbReference>
<sequence length="112" mass="12528">RDALSLSNSLGSRRAESAMGQYATFERIQPGYYGERGAMILFQTLMALYPPHTLQQSHERFAPLTILTFIQSVLVPEAALGLIMEDLSLPRNTALRTMRASARYGSMMFPDD</sequence>
<name>J0L7J4_AURST</name>
<dbReference type="KEGG" id="adl:AURDEDRAFT_24719"/>
<feature type="non-terminal residue" evidence="9">
    <location>
        <position position="1"/>
    </location>
</feature>
<evidence type="ECO:0000259" key="8">
    <source>
        <dbReference type="SMART" id="SM01312"/>
    </source>
</evidence>
<accession>J0L7J4</accession>
<evidence type="ECO:0000256" key="4">
    <source>
        <dbReference type="ARBA" id="ARBA00009461"/>
    </source>
</evidence>
<dbReference type="InterPro" id="IPR028094">
    <property type="entry name" value="RTC4_C"/>
</dbReference>
<dbReference type="OrthoDB" id="128308at2759"/>
<dbReference type="Pfam" id="PF14474">
    <property type="entry name" value="RTC4"/>
    <property type="match status" value="1"/>
</dbReference>
<keyword evidence="10" id="KW-1185">Reference proteome</keyword>
<dbReference type="eggNOG" id="ENOG502SEU0">
    <property type="taxonomic scope" value="Eukaryota"/>
</dbReference>
<dbReference type="PANTHER" id="PTHR41391:SF1">
    <property type="entry name" value="RESTRICTION OF TELOMERE CAPPING PROTEIN 4"/>
    <property type="match status" value="1"/>
</dbReference>